<dbReference type="GO" id="GO:0000974">
    <property type="term" value="C:Prp19 complex"/>
    <property type="evidence" value="ECO:0007669"/>
    <property type="project" value="TreeGrafter"/>
</dbReference>
<comment type="caution">
    <text evidence="12">The sequence shown here is derived from an EMBL/GenBank/DDBJ whole genome shotgun (WGS) entry which is preliminary data.</text>
</comment>
<dbReference type="InterPro" id="IPR035979">
    <property type="entry name" value="RBD_domain_sf"/>
</dbReference>
<feature type="domain" description="RRM" evidence="11">
    <location>
        <begin position="248"/>
        <end position="321"/>
    </location>
</feature>
<reference evidence="12" key="1">
    <citation type="journal article" date="2020" name="Stud. Mycol.">
        <title>101 Dothideomycetes genomes: a test case for predicting lifestyles and emergence of pathogens.</title>
        <authorList>
            <person name="Haridas S."/>
            <person name="Albert R."/>
            <person name="Binder M."/>
            <person name="Bloem J."/>
            <person name="Labutti K."/>
            <person name="Salamov A."/>
            <person name="Andreopoulos B."/>
            <person name="Baker S."/>
            <person name="Barry K."/>
            <person name="Bills G."/>
            <person name="Bluhm B."/>
            <person name="Cannon C."/>
            <person name="Castanera R."/>
            <person name="Culley D."/>
            <person name="Daum C."/>
            <person name="Ezra D."/>
            <person name="Gonzalez J."/>
            <person name="Henrissat B."/>
            <person name="Kuo A."/>
            <person name="Liang C."/>
            <person name="Lipzen A."/>
            <person name="Lutzoni F."/>
            <person name="Magnuson J."/>
            <person name="Mondo S."/>
            <person name="Nolan M."/>
            <person name="Ohm R."/>
            <person name="Pangilinan J."/>
            <person name="Park H.-J."/>
            <person name="Ramirez L."/>
            <person name="Alfaro M."/>
            <person name="Sun H."/>
            <person name="Tritt A."/>
            <person name="Yoshinaga Y."/>
            <person name="Zwiers L.-H."/>
            <person name="Turgeon B."/>
            <person name="Goodwin S."/>
            <person name="Spatafora J."/>
            <person name="Crous P."/>
            <person name="Grigoriev I."/>
        </authorList>
    </citation>
    <scope>NUCLEOTIDE SEQUENCE</scope>
    <source>
        <strain evidence="12">CBS 116435</strain>
    </source>
</reference>
<dbReference type="GO" id="GO:0036002">
    <property type="term" value="F:pre-mRNA binding"/>
    <property type="evidence" value="ECO:0007669"/>
    <property type="project" value="TreeGrafter"/>
</dbReference>
<dbReference type="FunFam" id="3.30.70.330:FF:000396">
    <property type="entry name" value="Putative Pre-mRNA-splicing factor slt11"/>
    <property type="match status" value="1"/>
</dbReference>
<dbReference type="OrthoDB" id="10259600at2759"/>
<dbReference type="InterPro" id="IPR012677">
    <property type="entry name" value="Nucleotide-bd_a/b_plait_sf"/>
</dbReference>
<keyword evidence="4" id="KW-0747">Spliceosome</keyword>
<evidence type="ECO:0000256" key="3">
    <source>
        <dbReference type="ARBA" id="ARBA00022664"/>
    </source>
</evidence>
<comment type="similarity">
    <text evidence="2">Belongs to the SLT11 family.</text>
</comment>
<evidence type="ECO:0000256" key="9">
    <source>
        <dbReference type="PROSITE-ProRule" id="PRU00176"/>
    </source>
</evidence>
<accession>A0A9P4UTM1</accession>
<dbReference type="Pfam" id="PF00076">
    <property type="entry name" value="RRM_1"/>
    <property type="match status" value="1"/>
</dbReference>
<dbReference type="Pfam" id="PF21369">
    <property type="entry name" value="STL11_N"/>
    <property type="match status" value="1"/>
</dbReference>
<dbReference type="EMBL" id="MU003769">
    <property type="protein sequence ID" value="KAF2724876.1"/>
    <property type="molecule type" value="Genomic_DNA"/>
</dbReference>
<dbReference type="Gene3D" id="3.30.70.330">
    <property type="match status" value="1"/>
</dbReference>
<evidence type="ECO:0000256" key="8">
    <source>
        <dbReference type="ARBA" id="ARBA00025609"/>
    </source>
</evidence>
<evidence type="ECO:0000313" key="12">
    <source>
        <dbReference type="EMBL" id="KAF2724876.1"/>
    </source>
</evidence>
<organism evidence="12 13">
    <name type="scientific">Polychaeton citri CBS 116435</name>
    <dbReference type="NCBI Taxonomy" id="1314669"/>
    <lineage>
        <taxon>Eukaryota</taxon>
        <taxon>Fungi</taxon>
        <taxon>Dikarya</taxon>
        <taxon>Ascomycota</taxon>
        <taxon>Pezizomycotina</taxon>
        <taxon>Dothideomycetes</taxon>
        <taxon>Dothideomycetidae</taxon>
        <taxon>Capnodiales</taxon>
        <taxon>Capnodiaceae</taxon>
        <taxon>Polychaeton</taxon>
    </lineage>
</organism>
<feature type="compositionally biased region" description="Basic and acidic residues" evidence="10">
    <location>
        <begin position="322"/>
        <end position="332"/>
    </location>
</feature>
<dbReference type="PROSITE" id="PS50102">
    <property type="entry name" value="RRM"/>
    <property type="match status" value="1"/>
</dbReference>
<evidence type="ECO:0000256" key="7">
    <source>
        <dbReference type="ARBA" id="ARBA00023242"/>
    </source>
</evidence>
<dbReference type="GO" id="GO:0008380">
    <property type="term" value="P:RNA splicing"/>
    <property type="evidence" value="ECO:0007669"/>
    <property type="project" value="UniProtKB-KW"/>
</dbReference>
<evidence type="ECO:0000256" key="4">
    <source>
        <dbReference type="ARBA" id="ARBA00022728"/>
    </source>
</evidence>
<keyword evidence="5 9" id="KW-0694">RNA-binding</keyword>
<dbReference type="GO" id="GO:0006397">
    <property type="term" value="P:mRNA processing"/>
    <property type="evidence" value="ECO:0007669"/>
    <property type="project" value="UniProtKB-KW"/>
</dbReference>
<dbReference type="SMART" id="SM00360">
    <property type="entry name" value="RRM"/>
    <property type="match status" value="1"/>
</dbReference>
<dbReference type="InterPro" id="IPR039171">
    <property type="entry name" value="Cwc2/Slt11"/>
</dbReference>
<evidence type="ECO:0000256" key="5">
    <source>
        <dbReference type="ARBA" id="ARBA00022884"/>
    </source>
</evidence>
<comment type="subcellular location">
    <subcellularLocation>
        <location evidence="1">Nucleus</location>
    </subcellularLocation>
</comment>
<keyword evidence="3" id="KW-0507">mRNA processing</keyword>
<protein>
    <recommendedName>
        <fullName evidence="11">RRM domain-containing protein</fullName>
    </recommendedName>
</protein>
<name>A0A9P4UTM1_9PEZI</name>
<evidence type="ECO:0000313" key="13">
    <source>
        <dbReference type="Proteomes" id="UP000799441"/>
    </source>
</evidence>
<proteinExistence type="inferred from homology"/>
<dbReference type="GO" id="GO:0071007">
    <property type="term" value="C:U2-type catalytic step 2 spliceosome"/>
    <property type="evidence" value="ECO:0007669"/>
    <property type="project" value="TreeGrafter"/>
</dbReference>
<comment type="function">
    <text evidence="8">Involved in pre-mRNA splicing. Facilitates the cooperative formation of U2/U6 helix II in association with stem II in the spliceosome. Binds to RNA.</text>
</comment>
<dbReference type="InterPro" id="IPR000504">
    <property type="entry name" value="RRM_dom"/>
</dbReference>
<dbReference type="GO" id="GO:0071006">
    <property type="term" value="C:U2-type catalytic step 1 spliceosome"/>
    <property type="evidence" value="ECO:0007669"/>
    <property type="project" value="TreeGrafter"/>
</dbReference>
<sequence>MPPQIKQDLNRSGWETTDLPSVCERCLPENPYVQMLKEDYGAECKLCTRPFTIFRWKADRTARQKRTGICLTCARLKNCCQCCMLDLSFGLPITIRDAALKMVAPGPQSEVNREYFAQNNEREIEEGRGLEGYEKTDEKARDLLKRLANSEPYYKKQRRLEAEGESSSSGQKLLEGSEPSAAAGEHKVGPIRTQKSAYASPYGGSGAGGPGNKIAGSSKASGKRAFPSAAALPPQPQDILPPTDQNITSLFITGVEDDLPEHELRTSFAQFGQLRSLVCSHRSHCAFINYMAREGAEAAAAACQGRAIVKGVPLRVQWGRPKPLDSMDRDQRMQNARAGRATDNAIKGPVQERRPIAGAAGGDRRKEPPSAVAPPPGQGDVEYAAQAGE</sequence>
<dbReference type="Proteomes" id="UP000799441">
    <property type="component" value="Unassembled WGS sequence"/>
</dbReference>
<evidence type="ECO:0000259" key="11">
    <source>
        <dbReference type="PROSITE" id="PS50102"/>
    </source>
</evidence>
<feature type="region of interest" description="Disordered" evidence="10">
    <location>
        <begin position="320"/>
        <end position="389"/>
    </location>
</feature>
<dbReference type="InterPro" id="IPR048995">
    <property type="entry name" value="STL11/RBM22-like_N"/>
</dbReference>
<dbReference type="GO" id="GO:0017070">
    <property type="term" value="F:U6 snRNA binding"/>
    <property type="evidence" value="ECO:0007669"/>
    <property type="project" value="TreeGrafter"/>
</dbReference>
<dbReference type="PANTHER" id="PTHR14089:SF6">
    <property type="entry name" value="PRE-MRNA-SPLICING FACTOR RBM22"/>
    <property type="match status" value="1"/>
</dbReference>
<evidence type="ECO:0000256" key="10">
    <source>
        <dbReference type="SAM" id="MobiDB-lite"/>
    </source>
</evidence>
<evidence type="ECO:0000256" key="2">
    <source>
        <dbReference type="ARBA" id="ARBA00007781"/>
    </source>
</evidence>
<keyword evidence="13" id="KW-1185">Reference proteome</keyword>
<gene>
    <name evidence="12" type="ORF">K431DRAFT_216554</name>
</gene>
<feature type="region of interest" description="Disordered" evidence="10">
    <location>
        <begin position="155"/>
        <end position="244"/>
    </location>
</feature>
<dbReference type="SUPFAM" id="SSF54928">
    <property type="entry name" value="RNA-binding domain, RBD"/>
    <property type="match status" value="1"/>
</dbReference>
<dbReference type="PANTHER" id="PTHR14089">
    <property type="entry name" value="PRE-MRNA-SPLICING FACTOR RBM22"/>
    <property type="match status" value="1"/>
</dbReference>
<evidence type="ECO:0000256" key="1">
    <source>
        <dbReference type="ARBA" id="ARBA00004123"/>
    </source>
</evidence>
<keyword evidence="7" id="KW-0539">Nucleus</keyword>
<evidence type="ECO:0000256" key="6">
    <source>
        <dbReference type="ARBA" id="ARBA00023187"/>
    </source>
</evidence>
<dbReference type="AlphaFoldDB" id="A0A9P4UTM1"/>
<keyword evidence="6" id="KW-0508">mRNA splicing</keyword>